<feature type="compositionally biased region" description="Polar residues" evidence="1">
    <location>
        <begin position="1"/>
        <end position="11"/>
    </location>
</feature>
<name>A0A2P5F636_TREOI</name>
<evidence type="ECO:0000313" key="2">
    <source>
        <dbReference type="EMBL" id="PON93247.1"/>
    </source>
</evidence>
<protein>
    <submittedName>
        <fullName evidence="2">Uncharacterized protein</fullName>
    </submittedName>
</protein>
<dbReference type="Proteomes" id="UP000237000">
    <property type="component" value="Unassembled WGS sequence"/>
</dbReference>
<evidence type="ECO:0000313" key="3">
    <source>
        <dbReference type="Proteomes" id="UP000237000"/>
    </source>
</evidence>
<evidence type="ECO:0000256" key="1">
    <source>
        <dbReference type="SAM" id="MobiDB-lite"/>
    </source>
</evidence>
<keyword evidence="3" id="KW-1185">Reference proteome</keyword>
<reference evidence="3" key="1">
    <citation type="submission" date="2016-06" db="EMBL/GenBank/DDBJ databases">
        <title>Parallel loss of symbiosis genes in relatives of nitrogen-fixing non-legume Parasponia.</title>
        <authorList>
            <person name="Van Velzen R."/>
            <person name="Holmer R."/>
            <person name="Bu F."/>
            <person name="Rutten L."/>
            <person name="Van Zeijl A."/>
            <person name="Liu W."/>
            <person name="Santuari L."/>
            <person name="Cao Q."/>
            <person name="Sharma T."/>
            <person name="Shen D."/>
            <person name="Roswanjaya Y."/>
            <person name="Wardhani T."/>
            <person name="Kalhor M.S."/>
            <person name="Jansen J."/>
            <person name="Van den Hoogen J."/>
            <person name="Gungor B."/>
            <person name="Hartog M."/>
            <person name="Hontelez J."/>
            <person name="Verver J."/>
            <person name="Yang W.-C."/>
            <person name="Schijlen E."/>
            <person name="Repin R."/>
            <person name="Schilthuizen M."/>
            <person name="Schranz E."/>
            <person name="Heidstra R."/>
            <person name="Miyata K."/>
            <person name="Fedorova E."/>
            <person name="Kohlen W."/>
            <person name="Bisseling T."/>
            <person name="Smit S."/>
            <person name="Geurts R."/>
        </authorList>
    </citation>
    <scope>NUCLEOTIDE SEQUENCE [LARGE SCALE GENOMIC DNA]</scope>
    <source>
        <strain evidence="3">cv. RG33-2</strain>
    </source>
</reference>
<feature type="region of interest" description="Disordered" evidence="1">
    <location>
        <begin position="25"/>
        <end position="65"/>
    </location>
</feature>
<feature type="region of interest" description="Disordered" evidence="1">
    <location>
        <begin position="1"/>
        <end position="20"/>
    </location>
</feature>
<accession>A0A2P5F636</accession>
<sequence>MKQEANTTKGQDSLLHWETKVGSSSLPIRSRISDQAESNSLNLVRTLTTQPNSSKEGQNAGFFPAQRKSEYNNLGEESKWSNTACNRLRPGSPHQAGGLVEDHDGLLELAVSGEEGAEAFGGGVPPESFDEELRMGDIAICDRSNAVEHISVSVAGDDFLEDIEELVQIERVDELSSVLGGELREGRPQTTQFGVNFFSTL</sequence>
<comment type="caution">
    <text evidence="2">The sequence shown here is derived from an EMBL/GenBank/DDBJ whole genome shotgun (WGS) entry which is preliminary data.</text>
</comment>
<dbReference type="AlphaFoldDB" id="A0A2P5F636"/>
<proteinExistence type="predicted"/>
<gene>
    <name evidence="2" type="ORF">TorRG33x02_108190</name>
</gene>
<feature type="compositionally biased region" description="Polar residues" evidence="1">
    <location>
        <begin position="25"/>
        <end position="57"/>
    </location>
</feature>
<organism evidence="2 3">
    <name type="scientific">Trema orientale</name>
    <name type="common">Charcoal tree</name>
    <name type="synonym">Celtis orientalis</name>
    <dbReference type="NCBI Taxonomy" id="63057"/>
    <lineage>
        <taxon>Eukaryota</taxon>
        <taxon>Viridiplantae</taxon>
        <taxon>Streptophyta</taxon>
        <taxon>Embryophyta</taxon>
        <taxon>Tracheophyta</taxon>
        <taxon>Spermatophyta</taxon>
        <taxon>Magnoliopsida</taxon>
        <taxon>eudicotyledons</taxon>
        <taxon>Gunneridae</taxon>
        <taxon>Pentapetalae</taxon>
        <taxon>rosids</taxon>
        <taxon>fabids</taxon>
        <taxon>Rosales</taxon>
        <taxon>Cannabaceae</taxon>
        <taxon>Trema</taxon>
    </lineage>
</organism>
<dbReference type="InParanoid" id="A0A2P5F636"/>
<dbReference type="EMBL" id="JXTC01000059">
    <property type="protein sequence ID" value="PON93247.1"/>
    <property type="molecule type" value="Genomic_DNA"/>
</dbReference>